<keyword evidence="4" id="KW-0474">Menaquinone biosynthesis</keyword>
<proteinExistence type="inferred from homology"/>
<keyword evidence="4" id="KW-0479">Metal-binding</keyword>
<accession>A0ABY9JP92</accession>
<feature type="binding site" evidence="4">
    <location>
        <position position="317"/>
    </location>
    <ligand>
        <name>Mg(2+)</name>
        <dbReference type="ChEBI" id="CHEBI:18420"/>
    </ligand>
</feature>
<organism evidence="6 7">
    <name type="scientific">Bacillus carboniphilus</name>
    <dbReference type="NCBI Taxonomy" id="86663"/>
    <lineage>
        <taxon>Bacteria</taxon>
        <taxon>Bacillati</taxon>
        <taxon>Bacillota</taxon>
        <taxon>Bacilli</taxon>
        <taxon>Bacillales</taxon>
        <taxon>Bacillaceae</taxon>
        <taxon>Bacillus</taxon>
    </lineage>
</organism>
<evidence type="ECO:0000313" key="7">
    <source>
        <dbReference type="Proteomes" id="UP001197974"/>
    </source>
</evidence>
<comment type="pathway">
    <text evidence="4">Quinol/quinone metabolism; 1,4-dihydroxy-2-naphthoate biosynthesis; 1,4-dihydroxy-2-naphthoate from chorismate: step 1/7.</text>
</comment>
<keyword evidence="4" id="KW-0460">Magnesium</keyword>
<dbReference type="Proteomes" id="UP001197974">
    <property type="component" value="Chromosome"/>
</dbReference>
<gene>
    <name evidence="4" type="primary">menF</name>
    <name evidence="6" type="ORF">LC087_09485</name>
</gene>
<keyword evidence="7" id="KW-1185">Reference proteome</keyword>
<dbReference type="RefSeq" id="WP_226539077.1">
    <property type="nucleotide sequence ID" value="NZ_CP129013.1"/>
</dbReference>
<dbReference type="InterPro" id="IPR034681">
    <property type="entry name" value="MenF"/>
</dbReference>
<protein>
    <recommendedName>
        <fullName evidence="4">Isochorismate synthase MenF</fullName>
        <ecNumber evidence="4">5.4.4.2</ecNumber>
    </recommendedName>
    <alternativeName>
        <fullName evidence="4">Isochorismate mutase</fullName>
    </alternativeName>
</protein>
<sequence>MVSTQQEESLRQKVSELIQKVKKHSCEQIISEVREINRMDPLQVFRAFRHNKGQRSYWSTPNQEFTQVGIGHELVFKNDSTLNTRFFTIEAQWHEWRRSSYLVGPRVIGTGAILIGGVSFDPKKKLEDKWNDFGEGLFFMPSFLYTLKGQKAFLTINKVVKKEDTVKSVMDYFHEIQHLFTVELNRKPIDDHEASVICEEYYVSEWKRSIEKATTKIKEGTFEKVILAREIMLRFEHKKHVEPVIEKLQREQSASYIYAIESNESTFLGASPERLIKKEEQKVFSTCLAGSIKRGKDREEDHQLGNDLLGDHKNLHEHQIVVNMIRENFSERCITYQCQKKPTLLKTRSVQHLYTPIMGIVKKGYSLFDFVESLHPTPALGGFPRQAAMKYIRDEEPMERGWYAAPIGWLDFEDNGEFIVAIRSGLIQNNRAFLFAGCGIVRDSDPELEYEETIIKLKPMLSAVGGLNNVRD</sequence>
<comment type="pathway">
    <text evidence="4">Quinol/quinone metabolism; menaquinone biosynthesis.</text>
</comment>
<dbReference type="PANTHER" id="PTHR42839">
    <property type="entry name" value="ISOCHORISMATE SYNTHASE ENTC"/>
    <property type="match status" value="1"/>
</dbReference>
<dbReference type="SUPFAM" id="SSF56322">
    <property type="entry name" value="ADC synthase"/>
    <property type="match status" value="1"/>
</dbReference>
<evidence type="ECO:0000256" key="3">
    <source>
        <dbReference type="ARBA" id="ARBA00023235"/>
    </source>
</evidence>
<name>A0ABY9JP92_9BACI</name>
<dbReference type="NCBIfam" id="TIGR00543">
    <property type="entry name" value="isochor_syn"/>
    <property type="match status" value="1"/>
</dbReference>
<feature type="active site" description="Proton acceptor" evidence="4">
    <location>
        <position position="224"/>
    </location>
</feature>
<dbReference type="InterPro" id="IPR004561">
    <property type="entry name" value="IsoChor_synthase"/>
</dbReference>
<comment type="similarity">
    <text evidence="2 4">Belongs to the isochorismate synthase family.</text>
</comment>
<comment type="catalytic activity">
    <reaction evidence="1 4">
        <text>chorismate = isochorismate</text>
        <dbReference type="Rhea" id="RHEA:18985"/>
        <dbReference type="ChEBI" id="CHEBI:29748"/>
        <dbReference type="ChEBI" id="CHEBI:29780"/>
        <dbReference type="EC" id="5.4.4.2"/>
    </reaction>
</comment>
<dbReference type="InterPro" id="IPR005801">
    <property type="entry name" value="ADC_synthase"/>
</dbReference>
<feature type="binding site" evidence="4">
    <location>
        <position position="452"/>
    </location>
    <ligand>
        <name>Mg(2+)</name>
        <dbReference type="ChEBI" id="CHEBI:18420"/>
    </ligand>
</feature>
<feature type="domain" description="Chorismate-utilising enzyme C-terminal" evidence="5">
    <location>
        <begin position="205"/>
        <end position="456"/>
    </location>
</feature>
<keyword evidence="3 4" id="KW-0413">Isomerase</keyword>
<dbReference type="InterPro" id="IPR015890">
    <property type="entry name" value="Chorismate_C"/>
</dbReference>
<dbReference type="EC" id="5.4.4.2" evidence="4"/>
<comment type="function">
    <text evidence="4">Catalyzes the conversion of chorismate to isochorismate.</text>
</comment>
<dbReference type="Gene3D" id="3.60.120.10">
    <property type="entry name" value="Anthranilate synthase"/>
    <property type="match status" value="1"/>
</dbReference>
<dbReference type="GO" id="GO:0008909">
    <property type="term" value="F:isochorismate synthase activity"/>
    <property type="evidence" value="ECO:0007669"/>
    <property type="project" value="UniProtKB-EC"/>
</dbReference>
<evidence type="ECO:0000256" key="2">
    <source>
        <dbReference type="ARBA" id="ARBA00005297"/>
    </source>
</evidence>
<dbReference type="Pfam" id="PF00425">
    <property type="entry name" value="Chorismate_bind"/>
    <property type="match status" value="1"/>
</dbReference>
<evidence type="ECO:0000256" key="4">
    <source>
        <dbReference type="HAMAP-Rule" id="MF_01935"/>
    </source>
</evidence>
<evidence type="ECO:0000259" key="5">
    <source>
        <dbReference type="Pfam" id="PF00425"/>
    </source>
</evidence>
<feature type="active site" description="Proton donor" evidence="4">
    <location>
        <position position="273"/>
    </location>
</feature>
<dbReference type="HAMAP" id="MF_01935">
    <property type="entry name" value="MenF"/>
    <property type="match status" value="1"/>
</dbReference>
<evidence type="ECO:0000256" key="1">
    <source>
        <dbReference type="ARBA" id="ARBA00000799"/>
    </source>
</evidence>
<dbReference type="PANTHER" id="PTHR42839:SF1">
    <property type="entry name" value="ISOCHORISMATE SYNTHASE MENF"/>
    <property type="match status" value="1"/>
</dbReference>
<dbReference type="EMBL" id="CP129013">
    <property type="protein sequence ID" value="WLR41201.1"/>
    <property type="molecule type" value="Genomic_DNA"/>
</dbReference>
<evidence type="ECO:0000313" key="6">
    <source>
        <dbReference type="EMBL" id="WLR41201.1"/>
    </source>
</evidence>
<reference evidence="6 7" key="1">
    <citation type="submission" date="2023-06" db="EMBL/GenBank/DDBJ databases">
        <title>Five Gram-positive bacteria isolated from mangrove sediments in Shenzhen, Guangdong, China.</title>
        <authorList>
            <person name="Yu S."/>
            <person name="Zheng W."/>
            <person name="Huang Y."/>
        </authorList>
    </citation>
    <scope>NUCLEOTIDE SEQUENCE [LARGE SCALE GENOMIC DNA]</scope>
    <source>
        <strain evidence="6 7">SaN35-3</strain>
    </source>
</reference>
<comment type="cofactor">
    <cofactor evidence="4">
        <name>Mg(2+)</name>
        <dbReference type="ChEBI" id="CHEBI:18420"/>
    </cofactor>
</comment>